<dbReference type="AlphaFoldDB" id="A0A3N4J317"/>
<dbReference type="PANTHER" id="PTHR43639">
    <property type="entry name" value="OXIDOREDUCTASE, SHORT-CHAIN DEHYDROGENASE/REDUCTASE FAMILY (AFU_ORTHOLOGUE AFUA_5G02870)"/>
    <property type="match status" value="1"/>
</dbReference>
<evidence type="ECO:0000313" key="6">
    <source>
        <dbReference type="Proteomes" id="UP000275078"/>
    </source>
</evidence>
<protein>
    <submittedName>
        <fullName evidence="5">NAD(P)-binding protein</fullName>
    </submittedName>
</protein>
<dbReference type="STRING" id="1160509.A0A3N4J317"/>
<evidence type="ECO:0000259" key="4">
    <source>
        <dbReference type="SMART" id="SM00822"/>
    </source>
</evidence>
<dbReference type="InterPro" id="IPR036291">
    <property type="entry name" value="NAD(P)-bd_dom_sf"/>
</dbReference>
<evidence type="ECO:0000256" key="2">
    <source>
        <dbReference type="ARBA" id="ARBA00022857"/>
    </source>
</evidence>
<dbReference type="PRINTS" id="PR00081">
    <property type="entry name" value="GDHRDH"/>
</dbReference>
<keyword evidence="2" id="KW-0521">NADP</keyword>
<dbReference type="InterPro" id="IPR002347">
    <property type="entry name" value="SDR_fam"/>
</dbReference>
<dbReference type="SUPFAM" id="SSF51735">
    <property type="entry name" value="NAD(P)-binding Rossmann-fold domains"/>
    <property type="match status" value="1"/>
</dbReference>
<feature type="domain" description="Ketoreductase" evidence="4">
    <location>
        <begin position="18"/>
        <end position="213"/>
    </location>
</feature>
<evidence type="ECO:0000256" key="3">
    <source>
        <dbReference type="ARBA" id="ARBA00023002"/>
    </source>
</evidence>
<sequence length="271" mass="28514">MPSLPITESNESPSLIGKVAIITGASRGIGAGIALDLARRGAKVAITYASSSSTPLVTDLINRIDSLTKAPVDSLSPAAIGIRADLRDPASPAKIIAHTIAAFGQTIDILVNNAGITNFTPLEDVTHETVNSVYDTNVRAAIFLTQAVLPHLPSRGGRIVNIGSGASRGGYMNCSLYCASKAALEGLTRCWAVEFGLRGVTVNQVNPGFVKTDMMKESSDETIEMVSRATPVDNRDGLVEDIAPIVAWLVGEESRWISGQVIAASGGYQMY</sequence>
<dbReference type="PANTHER" id="PTHR43639:SF1">
    <property type="entry name" value="SHORT-CHAIN DEHYDROGENASE_REDUCTASE FAMILY PROTEIN"/>
    <property type="match status" value="1"/>
</dbReference>
<accession>A0A3N4J317</accession>
<evidence type="ECO:0000256" key="1">
    <source>
        <dbReference type="ARBA" id="ARBA00006484"/>
    </source>
</evidence>
<dbReference type="FunFam" id="3.40.50.720:FF:000374">
    <property type="entry name" value="3-oxoacyl-(Acyl-carrier-protein) reductase"/>
    <property type="match status" value="1"/>
</dbReference>
<comment type="similarity">
    <text evidence="1">Belongs to the short-chain dehydrogenases/reductases (SDR) family.</text>
</comment>
<proteinExistence type="inferred from homology"/>
<dbReference type="Pfam" id="PF13561">
    <property type="entry name" value="adh_short_C2"/>
    <property type="match status" value="1"/>
</dbReference>
<dbReference type="SMART" id="SM00822">
    <property type="entry name" value="PKS_KR"/>
    <property type="match status" value="1"/>
</dbReference>
<gene>
    <name evidence="5" type="ORF">BJ508DRAFT_316577</name>
</gene>
<organism evidence="5 6">
    <name type="scientific">Ascobolus immersus RN42</name>
    <dbReference type="NCBI Taxonomy" id="1160509"/>
    <lineage>
        <taxon>Eukaryota</taxon>
        <taxon>Fungi</taxon>
        <taxon>Dikarya</taxon>
        <taxon>Ascomycota</taxon>
        <taxon>Pezizomycotina</taxon>
        <taxon>Pezizomycetes</taxon>
        <taxon>Pezizales</taxon>
        <taxon>Ascobolaceae</taxon>
        <taxon>Ascobolus</taxon>
    </lineage>
</organism>
<dbReference type="CDD" id="cd05233">
    <property type="entry name" value="SDR_c"/>
    <property type="match status" value="1"/>
</dbReference>
<reference evidence="5 6" key="1">
    <citation type="journal article" date="2018" name="Nat. Ecol. Evol.">
        <title>Pezizomycetes genomes reveal the molecular basis of ectomycorrhizal truffle lifestyle.</title>
        <authorList>
            <person name="Murat C."/>
            <person name="Payen T."/>
            <person name="Noel B."/>
            <person name="Kuo A."/>
            <person name="Morin E."/>
            <person name="Chen J."/>
            <person name="Kohler A."/>
            <person name="Krizsan K."/>
            <person name="Balestrini R."/>
            <person name="Da Silva C."/>
            <person name="Montanini B."/>
            <person name="Hainaut M."/>
            <person name="Levati E."/>
            <person name="Barry K.W."/>
            <person name="Belfiori B."/>
            <person name="Cichocki N."/>
            <person name="Clum A."/>
            <person name="Dockter R.B."/>
            <person name="Fauchery L."/>
            <person name="Guy J."/>
            <person name="Iotti M."/>
            <person name="Le Tacon F."/>
            <person name="Lindquist E.A."/>
            <person name="Lipzen A."/>
            <person name="Malagnac F."/>
            <person name="Mello A."/>
            <person name="Molinier V."/>
            <person name="Miyauchi S."/>
            <person name="Poulain J."/>
            <person name="Riccioni C."/>
            <person name="Rubini A."/>
            <person name="Sitrit Y."/>
            <person name="Splivallo R."/>
            <person name="Traeger S."/>
            <person name="Wang M."/>
            <person name="Zifcakova L."/>
            <person name="Wipf D."/>
            <person name="Zambonelli A."/>
            <person name="Paolocci F."/>
            <person name="Nowrousian M."/>
            <person name="Ottonello S."/>
            <person name="Baldrian P."/>
            <person name="Spatafora J.W."/>
            <person name="Henrissat B."/>
            <person name="Nagy L.G."/>
            <person name="Aury J.M."/>
            <person name="Wincker P."/>
            <person name="Grigoriev I.V."/>
            <person name="Bonfante P."/>
            <person name="Martin F.M."/>
        </authorList>
    </citation>
    <scope>NUCLEOTIDE SEQUENCE [LARGE SCALE GENOMIC DNA]</scope>
    <source>
        <strain evidence="5 6">RN42</strain>
    </source>
</reference>
<keyword evidence="3" id="KW-0560">Oxidoreductase</keyword>
<keyword evidence="6" id="KW-1185">Reference proteome</keyword>
<dbReference type="EMBL" id="ML119645">
    <property type="protein sequence ID" value="RPA88294.1"/>
    <property type="molecule type" value="Genomic_DNA"/>
</dbReference>
<dbReference type="Gene3D" id="3.40.50.720">
    <property type="entry name" value="NAD(P)-binding Rossmann-like Domain"/>
    <property type="match status" value="1"/>
</dbReference>
<name>A0A3N4J317_ASCIM</name>
<dbReference type="InterPro" id="IPR057326">
    <property type="entry name" value="KR_dom"/>
</dbReference>
<dbReference type="GO" id="GO:0016491">
    <property type="term" value="F:oxidoreductase activity"/>
    <property type="evidence" value="ECO:0007669"/>
    <property type="project" value="UniProtKB-KW"/>
</dbReference>
<dbReference type="PRINTS" id="PR00080">
    <property type="entry name" value="SDRFAMILY"/>
</dbReference>
<dbReference type="Proteomes" id="UP000275078">
    <property type="component" value="Unassembled WGS sequence"/>
</dbReference>
<dbReference type="InterPro" id="IPR020904">
    <property type="entry name" value="Sc_DH/Rdtase_CS"/>
</dbReference>
<dbReference type="OrthoDB" id="47007at2759"/>
<dbReference type="PROSITE" id="PS00061">
    <property type="entry name" value="ADH_SHORT"/>
    <property type="match status" value="1"/>
</dbReference>
<evidence type="ECO:0000313" key="5">
    <source>
        <dbReference type="EMBL" id="RPA88294.1"/>
    </source>
</evidence>